<dbReference type="InterPro" id="IPR006016">
    <property type="entry name" value="UspA"/>
</dbReference>
<evidence type="ECO:0000313" key="4">
    <source>
        <dbReference type="Proteomes" id="UP000509626"/>
    </source>
</evidence>
<accession>A0A7D5QJ41</accession>
<dbReference type="PANTHER" id="PTHR46268:SF6">
    <property type="entry name" value="UNIVERSAL STRESS PROTEIN UP12"/>
    <property type="match status" value="1"/>
</dbReference>
<dbReference type="Proteomes" id="UP000509626">
    <property type="component" value="Chromosome"/>
</dbReference>
<dbReference type="AlphaFoldDB" id="A0A7D5QJ41"/>
<comment type="similarity">
    <text evidence="1">Belongs to the universal stress protein A family.</text>
</comment>
<sequence>MTVIACVDRSEQAAEVVAEAARLGEAFGEPVHAVHVLTREEFVDLERTSVDDTGRAMPLDRIREVAARIAEERVEDAGVTAEAVGLVGDPSDEIVNYADEHGASYVVVGGRKHSPVGKALFGSVAQSILLDAHHPVVALAREE</sequence>
<dbReference type="EMBL" id="CP058579">
    <property type="protein sequence ID" value="QLG63842.1"/>
    <property type="molecule type" value="Genomic_DNA"/>
</dbReference>
<feature type="domain" description="UspA" evidence="2">
    <location>
        <begin position="2"/>
        <end position="138"/>
    </location>
</feature>
<evidence type="ECO:0000259" key="2">
    <source>
        <dbReference type="Pfam" id="PF00582"/>
    </source>
</evidence>
<evidence type="ECO:0000256" key="1">
    <source>
        <dbReference type="ARBA" id="ARBA00008791"/>
    </source>
</evidence>
<dbReference type="CDD" id="cd00293">
    <property type="entry name" value="USP-like"/>
    <property type="match status" value="1"/>
</dbReference>
<dbReference type="Pfam" id="PF00582">
    <property type="entry name" value="Usp"/>
    <property type="match status" value="1"/>
</dbReference>
<dbReference type="Gene3D" id="3.40.50.620">
    <property type="entry name" value="HUPs"/>
    <property type="match status" value="1"/>
</dbReference>
<proteinExistence type="inferred from homology"/>
<dbReference type="InterPro" id="IPR014729">
    <property type="entry name" value="Rossmann-like_a/b/a_fold"/>
</dbReference>
<protein>
    <submittedName>
        <fullName evidence="3">Universal stress protein</fullName>
    </submittedName>
</protein>
<gene>
    <name evidence="3" type="ORF">HUG12_19795</name>
</gene>
<dbReference type="GeneID" id="56039752"/>
<dbReference type="SUPFAM" id="SSF52402">
    <property type="entry name" value="Adenine nucleotide alpha hydrolases-like"/>
    <property type="match status" value="1"/>
</dbReference>
<dbReference type="KEGG" id="halu:HUG12_19795"/>
<keyword evidence="4" id="KW-1185">Reference proteome</keyword>
<dbReference type="OrthoDB" id="307404at2157"/>
<dbReference type="PANTHER" id="PTHR46268">
    <property type="entry name" value="STRESS RESPONSE PROTEIN NHAX"/>
    <property type="match status" value="1"/>
</dbReference>
<dbReference type="RefSeq" id="WP_179270426.1">
    <property type="nucleotide sequence ID" value="NZ_CP058579.1"/>
</dbReference>
<reference evidence="3 4" key="1">
    <citation type="submission" date="2020-06" db="EMBL/GenBank/DDBJ databases">
        <title>NJ-3-1, isolated from saline soil.</title>
        <authorList>
            <person name="Cui H.L."/>
            <person name="Shi X."/>
        </authorList>
    </citation>
    <scope>NUCLEOTIDE SEQUENCE [LARGE SCALE GENOMIC DNA]</scope>
    <source>
        <strain evidence="3 4">NJ-3-1</strain>
    </source>
</reference>
<organism evidence="3 4">
    <name type="scientific">Halorarum salinum</name>
    <dbReference type="NCBI Taxonomy" id="2743089"/>
    <lineage>
        <taxon>Archaea</taxon>
        <taxon>Methanobacteriati</taxon>
        <taxon>Methanobacteriota</taxon>
        <taxon>Stenosarchaea group</taxon>
        <taxon>Halobacteria</taxon>
        <taxon>Halobacteriales</taxon>
        <taxon>Haloferacaceae</taxon>
        <taxon>Halorarum</taxon>
    </lineage>
</organism>
<name>A0A7D5QJ41_9EURY</name>
<evidence type="ECO:0000313" key="3">
    <source>
        <dbReference type="EMBL" id="QLG63842.1"/>
    </source>
</evidence>